<evidence type="ECO:0000313" key="1">
    <source>
        <dbReference type="EMBL" id="SVB17646.1"/>
    </source>
</evidence>
<accession>A0A382BV04</accession>
<reference evidence="1" key="1">
    <citation type="submission" date="2018-05" db="EMBL/GenBank/DDBJ databases">
        <authorList>
            <person name="Lanie J.A."/>
            <person name="Ng W.-L."/>
            <person name="Kazmierczak K.M."/>
            <person name="Andrzejewski T.M."/>
            <person name="Davidsen T.M."/>
            <person name="Wayne K.J."/>
            <person name="Tettelin H."/>
            <person name="Glass J.I."/>
            <person name="Rusch D."/>
            <person name="Podicherti R."/>
            <person name="Tsui H.-C.T."/>
            <person name="Winkler M.E."/>
        </authorList>
    </citation>
    <scope>NUCLEOTIDE SEQUENCE</scope>
</reference>
<dbReference type="AlphaFoldDB" id="A0A382BV04"/>
<protein>
    <submittedName>
        <fullName evidence="1">Uncharacterized protein</fullName>
    </submittedName>
</protein>
<proteinExistence type="predicted"/>
<feature type="non-terminal residue" evidence="1">
    <location>
        <position position="1"/>
    </location>
</feature>
<gene>
    <name evidence="1" type="ORF">METZ01_LOCUS170500</name>
</gene>
<dbReference type="EMBL" id="UINC01031501">
    <property type="protein sequence ID" value="SVB17646.1"/>
    <property type="molecule type" value="Genomic_DNA"/>
</dbReference>
<organism evidence="1">
    <name type="scientific">marine metagenome</name>
    <dbReference type="NCBI Taxonomy" id="408172"/>
    <lineage>
        <taxon>unclassified sequences</taxon>
        <taxon>metagenomes</taxon>
        <taxon>ecological metagenomes</taxon>
    </lineage>
</organism>
<name>A0A382BV04_9ZZZZ</name>
<feature type="non-terminal residue" evidence="1">
    <location>
        <position position="22"/>
    </location>
</feature>
<sequence>PLYLQLCRNTSYEKYLSQEIYV</sequence>